<reference evidence="1 2" key="1">
    <citation type="submission" date="2014-04" db="EMBL/GenBank/DDBJ databases">
        <authorList>
            <consortium name="DOE Joint Genome Institute"/>
            <person name="Kuo A."/>
            <person name="Tarkka M."/>
            <person name="Buscot F."/>
            <person name="Kohler A."/>
            <person name="Nagy L.G."/>
            <person name="Floudas D."/>
            <person name="Copeland A."/>
            <person name="Barry K.W."/>
            <person name="Cichocki N."/>
            <person name="Veneault-Fourrey C."/>
            <person name="LaButti K."/>
            <person name="Lindquist E.A."/>
            <person name="Lipzen A."/>
            <person name="Lundell T."/>
            <person name="Morin E."/>
            <person name="Murat C."/>
            <person name="Sun H."/>
            <person name="Tunlid A."/>
            <person name="Henrissat B."/>
            <person name="Grigoriev I.V."/>
            <person name="Hibbett D.S."/>
            <person name="Martin F."/>
            <person name="Nordberg H.P."/>
            <person name="Cantor M.N."/>
            <person name="Hua S.X."/>
        </authorList>
    </citation>
    <scope>NUCLEOTIDE SEQUENCE [LARGE SCALE GENOMIC DNA]</scope>
    <source>
        <strain evidence="1 2">F 1598</strain>
    </source>
</reference>
<proteinExistence type="predicted"/>
<name>A0A0C3FBH6_PILCF</name>
<accession>A0A0C3FBH6</accession>
<evidence type="ECO:0000313" key="2">
    <source>
        <dbReference type="Proteomes" id="UP000054166"/>
    </source>
</evidence>
<reference evidence="2" key="2">
    <citation type="submission" date="2015-01" db="EMBL/GenBank/DDBJ databases">
        <title>Evolutionary Origins and Diversification of the Mycorrhizal Mutualists.</title>
        <authorList>
            <consortium name="DOE Joint Genome Institute"/>
            <consortium name="Mycorrhizal Genomics Consortium"/>
            <person name="Kohler A."/>
            <person name="Kuo A."/>
            <person name="Nagy L.G."/>
            <person name="Floudas D."/>
            <person name="Copeland A."/>
            <person name="Barry K.W."/>
            <person name="Cichocki N."/>
            <person name="Veneault-Fourrey C."/>
            <person name="LaButti K."/>
            <person name="Lindquist E.A."/>
            <person name="Lipzen A."/>
            <person name="Lundell T."/>
            <person name="Morin E."/>
            <person name="Murat C."/>
            <person name="Riley R."/>
            <person name="Ohm R."/>
            <person name="Sun H."/>
            <person name="Tunlid A."/>
            <person name="Henrissat B."/>
            <person name="Grigoriev I.V."/>
            <person name="Hibbett D.S."/>
            <person name="Martin F."/>
        </authorList>
    </citation>
    <scope>NUCLEOTIDE SEQUENCE [LARGE SCALE GENOMIC DNA]</scope>
    <source>
        <strain evidence="2">F 1598</strain>
    </source>
</reference>
<dbReference type="STRING" id="765440.A0A0C3FBH6"/>
<dbReference type="HOGENOM" id="CLU_006344_0_1_1"/>
<keyword evidence="2" id="KW-1185">Reference proteome</keyword>
<dbReference type="OrthoDB" id="2773120at2759"/>
<evidence type="ECO:0000313" key="1">
    <source>
        <dbReference type="EMBL" id="KIM77199.1"/>
    </source>
</evidence>
<gene>
    <name evidence="1" type="ORF">PILCRDRAFT_12201</name>
</gene>
<dbReference type="AlphaFoldDB" id="A0A0C3FBH6"/>
<organism evidence="1 2">
    <name type="scientific">Piloderma croceum (strain F 1598)</name>
    <dbReference type="NCBI Taxonomy" id="765440"/>
    <lineage>
        <taxon>Eukaryota</taxon>
        <taxon>Fungi</taxon>
        <taxon>Dikarya</taxon>
        <taxon>Basidiomycota</taxon>
        <taxon>Agaricomycotina</taxon>
        <taxon>Agaricomycetes</taxon>
        <taxon>Agaricomycetidae</taxon>
        <taxon>Atheliales</taxon>
        <taxon>Atheliaceae</taxon>
        <taxon>Piloderma</taxon>
    </lineage>
</organism>
<dbReference type="Proteomes" id="UP000054166">
    <property type="component" value="Unassembled WGS sequence"/>
</dbReference>
<protein>
    <submittedName>
        <fullName evidence="1">Uncharacterized protein</fullName>
    </submittedName>
</protein>
<sequence length="417" mass="48447">MKGISCLSRVSGQEHNQICRILLGLIVDLPLPNGQSPARLIRAVRGLLDFLYLAQYPLHSTETLDLLKDALALWDENKQIFVDLDVQKHFDNIPKLHFLRHYLLSVTLFGTTDNYNTEYTERLHIDLAKDAYRATNHVDEYTQMTLWLERREKIYRHHDYISWLRAGKPPPMEWHPPDLFRRPRLQMTKHPSQYSVPLSDIVNNYGATYFRDAFATYWAQLCRKPDARPRDVQQAADDYVLPFQKVSAFHKIKFFHTDPEGYTGSSEVQDAIHAQPARRDKRNKEIPGRFDTALLKDGDGFRVAQIRFIFAPPRNVIKDLPPDVNPPTHLAYVELFQPFTPAPDVDHGMYKVSRSLNAAGERLALIIPVDEIHRSVHLYPKFGPVAPRDWTSSNVLERCTQFYTNPWTDRHAYIMFS</sequence>
<dbReference type="InParanoid" id="A0A0C3FBH6"/>
<dbReference type="EMBL" id="KN833027">
    <property type="protein sequence ID" value="KIM77199.1"/>
    <property type="molecule type" value="Genomic_DNA"/>
</dbReference>